<dbReference type="AlphaFoldDB" id="A0A6M0S7C0"/>
<accession>A0A6M0S7C0</accession>
<protein>
    <submittedName>
        <fullName evidence="2">Uncharacterized protein</fullName>
    </submittedName>
</protein>
<keyword evidence="1" id="KW-1133">Transmembrane helix</keyword>
<keyword evidence="1" id="KW-0812">Transmembrane</keyword>
<dbReference type="EMBL" id="QZCE01000002">
    <property type="protein sequence ID" value="NEZ64357.1"/>
    <property type="molecule type" value="Genomic_DNA"/>
</dbReference>
<dbReference type="Proteomes" id="UP000473574">
    <property type="component" value="Unassembled WGS sequence"/>
</dbReference>
<organism evidence="2 3">
    <name type="scientific">Adonisia turfae CCMR0082</name>
    <dbReference type="NCBI Taxonomy" id="2304604"/>
    <lineage>
        <taxon>Bacteria</taxon>
        <taxon>Bacillati</taxon>
        <taxon>Cyanobacteriota</taxon>
        <taxon>Adonisia</taxon>
        <taxon>Adonisia turfae</taxon>
    </lineage>
</organism>
<name>A0A6M0S7C0_9CYAN</name>
<evidence type="ECO:0000313" key="3">
    <source>
        <dbReference type="Proteomes" id="UP000473574"/>
    </source>
</evidence>
<comment type="caution">
    <text evidence="2">The sequence shown here is derived from an EMBL/GenBank/DDBJ whole genome shotgun (WGS) entry which is preliminary data.</text>
</comment>
<reference evidence="2 3" key="1">
    <citation type="journal article" date="2020" name="Microb. Ecol.">
        <title>Ecogenomics of the Marine Benthic Filamentous Cyanobacterium Adonisia.</title>
        <authorList>
            <person name="Walter J.M."/>
            <person name="Coutinho F.H."/>
            <person name="Leomil L."/>
            <person name="Hargreaves P.I."/>
            <person name="Campeao M.E."/>
            <person name="Vieira V.V."/>
            <person name="Silva B.S."/>
            <person name="Fistarol G.O."/>
            <person name="Salomon P.S."/>
            <person name="Sawabe T."/>
            <person name="Mino S."/>
            <person name="Hosokawa M."/>
            <person name="Miyashita H."/>
            <person name="Maruyama F."/>
            <person name="van Verk M.C."/>
            <person name="Dutilh B.E."/>
            <person name="Thompson C.C."/>
            <person name="Thompson F.L."/>
        </authorList>
    </citation>
    <scope>NUCLEOTIDE SEQUENCE [LARGE SCALE GENOMIC DNA]</scope>
    <source>
        <strain evidence="2 3">CCMR0082</strain>
    </source>
</reference>
<proteinExistence type="predicted"/>
<sequence length="73" mass="8239">MKLIQRYCQERNMQLHHCSYPNITTNASLTFATQTLAPVKIPSKPMTPPPNHGDSLFWTIIAISILVKAIFAK</sequence>
<evidence type="ECO:0000256" key="1">
    <source>
        <dbReference type="SAM" id="Phobius"/>
    </source>
</evidence>
<feature type="transmembrane region" description="Helical" evidence="1">
    <location>
        <begin position="55"/>
        <end position="72"/>
    </location>
</feature>
<gene>
    <name evidence="2" type="ORF">D0962_16425</name>
</gene>
<evidence type="ECO:0000313" key="2">
    <source>
        <dbReference type="EMBL" id="NEZ64357.1"/>
    </source>
</evidence>
<keyword evidence="1" id="KW-0472">Membrane</keyword>